<feature type="region of interest" description="Disordered" evidence="1">
    <location>
        <begin position="351"/>
        <end position="382"/>
    </location>
</feature>
<organism evidence="2 3">
    <name type="scientific">Saguinus oedipus</name>
    <name type="common">Cotton-top tamarin</name>
    <name type="synonym">Oedipomidas oedipus</name>
    <dbReference type="NCBI Taxonomy" id="9490"/>
    <lineage>
        <taxon>Eukaryota</taxon>
        <taxon>Metazoa</taxon>
        <taxon>Chordata</taxon>
        <taxon>Craniata</taxon>
        <taxon>Vertebrata</taxon>
        <taxon>Euteleostomi</taxon>
        <taxon>Mammalia</taxon>
        <taxon>Eutheria</taxon>
        <taxon>Euarchontoglires</taxon>
        <taxon>Primates</taxon>
        <taxon>Haplorrhini</taxon>
        <taxon>Platyrrhini</taxon>
        <taxon>Cebidae</taxon>
        <taxon>Callitrichinae</taxon>
        <taxon>Saguinus</taxon>
    </lineage>
</organism>
<proteinExistence type="predicted"/>
<dbReference type="PANTHER" id="PTHR22647:SF3">
    <property type="entry name" value="SH3 DOMAIN AND TETRATRICOPEPTIDE REPEAT-CONTAINING PROTEIN 1"/>
    <property type="match status" value="1"/>
</dbReference>
<dbReference type="Proteomes" id="UP001266305">
    <property type="component" value="Unassembled WGS sequence"/>
</dbReference>
<keyword evidence="3" id="KW-1185">Reference proteome</keyword>
<dbReference type="InterPro" id="IPR042772">
    <property type="entry name" value="SH3TC1/SH3TC2"/>
</dbReference>
<name>A0ABQ9W203_SAGOE</name>
<accession>A0ABQ9W203</accession>
<gene>
    <name evidence="2" type="primary">SH3TC1_1</name>
    <name evidence="2" type="ORF">P7K49_006021</name>
</gene>
<reference evidence="2 3" key="1">
    <citation type="submission" date="2023-05" db="EMBL/GenBank/DDBJ databases">
        <title>B98-5 Cell Line De Novo Hybrid Assembly: An Optical Mapping Approach.</title>
        <authorList>
            <person name="Kananen K."/>
            <person name="Auerbach J.A."/>
            <person name="Kautto E."/>
            <person name="Blachly J.S."/>
        </authorList>
    </citation>
    <scope>NUCLEOTIDE SEQUENCE [LARGE SCALE GENOMIC DNA]</scope>
    <source>
        <strain evidence="2">B95-8</strain>
        <tissue evidence="2">Cell line</tissue>
    </source>
</reference>
<dbReference type="PANTHER" id="PTHR22647">
    <property type="entry name" value="SH3 DOMAIN AND TETRATRICOPEPTIDE REPEATS CONTAINING PROTEIN"/>
    <property type="match status" value="1"/>
</dbReference>
<evidence type="ECO:0000313" key="2">
    <source>
        <dbReference type="EMBL" id="KAK2115395.1"/>
    </source>
</evidence>
<dbReference type="EMBL" id="JASSZA010000003">
    <property type="protein sequence ID" value="KAK2115395.1"/>
    <property type="molecule type" value="Genomic_DNA"/>
</dbReference>
<comment type="caution">
    <text evidence="2">The sequence shown here is derived from an EMBL/GenBank/DDBJ whole genome shotgun (WGS) entry which is preliminary data.</text>
</comment>
<sequence>MGRGRLVPGHGALILTPVSHARAYKSALDYTKRSLGIFIDLQKKEKEAHAWLQAGKIYYILRQSELVDLYIQCDLEQIGKPMSLVRLSFLSTCCIPPQAEEKDQELMAKRGPGPPMNTLDVAQNVALYTGDPSLGLELFEAAGDIFFNGAWEREKAVSFYRDRALPLAAELRLCNKLVALLAALEEPQEGLEFAHMALALSITLGKPRTPRCRDSHFARAQPAGLQGRSRHSCRALWSLCFLCVFPAAAPCLAFQGRDRLNERVAYHRLAALHHRLGHGELAEHFYLKALSLCNSPLEFDEETLYYVKVYLVLGDIIFYDLKRRPVSPTEVPLELPQGSCLSNAAPSSCVGDAEPWAQRDGSESRAGWGLEGWQRGGGKQASLSTASEMGSLLVYA</sequence>
<protein>
    <submittedName>
        <fullName evidence="2">SH3 domain and tetratricopeptide repeat-containing protein 1</fullName>
    </submittedName>
</protein>
<evidence type="ECO:0000313" key="3">
    <source>
        <dbReference type="Proteomes" id="UP001266305"/>
    </source>
</evidence>
<evidence type="ECO:0000256" key="1">
    <source>
        <dbReference type="SAM" id="MobiDB-lite"/>
    </source>
</evidence>